<organism evidence="5 6">
    <name type="scientific">Candidatus Scybalomonas excrementavium</name>
    <dbReference type="NCBI Taxonomy" id="2840943"/>
    <lineage>
        <taxon>Bacteria</taxon>
        <taxon>Bacillati</taxon>
        <taxon>Bacillota</taxon>
        <taxon>Clostridia</taxon>
        <taxon>Lachnospirales</taxon>
        <taxon>Lachnospiraceae</taxon>
        <taxon>Lachnospiraceae incertae sedis</taxon>
        <taxon>Candidatus Scybalomonas</taxon>
    </lineage>
</organism>
<reference evidence="5" key="2">
    <citation type="journal article" date="2021" name="PeerJ">
        <title>Extensive microbial diversity within the chicken gut microbiome revealed by metagenomics and culture.</title>
        <authorList>
            <person name="Gilroy R."/>
            <person name="Ravi A."/>
            <person name="Getino M."/>
            <person name="Pursley I."/>
            <person name="Horton D.L."/>
            <person name="Alikhan N.F."/>
            <person name="Baker D."/>
            <person name="Gharbi K."/>
            <person name="Hall N."/>
            <person name="Watson M."/>
            <person name="Adriaenssens E.M."/>
            <person name="Foster-Nyarko E."/>
            <person name="Jarju S."/>
            <person name="Secka A."/>
            <person name="Antonio M."/>
            <person name="Oren A."/>
            <person name="Chaudhuri R.R."/>
            <person name="La Ragione R."/>
            <person name="Hildebrand F."/>
            <person name="Pallen M.J."/>
        </authorList>
    </citation>
    <scope>NUCLEOTIDE SEQUENCE</scope>
    <source>
        <strain evidence="5">E3-2379</strain>
    </source>
</reference>
<name>A0A9D9N6L9_9FIRM</name>
<dbReference type="NCBIfam" id="NF041496">
    <property type="entry name" value="MobQ"/>
    <property type="match status" value="1"/>
</dbReference>
<keyword evidence="3" id="KW-0175">Coiled coil</keyword>
<dbReference type="InterPro" id="IPR005053">
    <property type="entry name" value="MobA_MobL"/>
</dbReference>
<evidence type="ECO:0000313" key="6">
    <source>
        <dbReference type="Proteomes" id="UP000823618"/>
    </source>
</evidence>
<dbReference type="Pfam" id="PF03389">
    <property type="entry name" value="MobA_MobL"/>
    <property type="match status" value="1"/>
</dbReference>
<protein>
    <submittedName>
        <fullName evidence="5">MobA/MobL family protein</fullName>
    </submittedName>
</protein>
<reference evidence="5" key="1">
    <citation type="submission" date="2020-10" db="EMBL/GenBank/DDBJ databases">
        <authorList>
            <person name="Gilroy R."/>
        </authorList>
    </citation>
    <scope>NUCLEOTIDE SEQUENCE</scope>
    <source>
        <strain evidence="5">E3-2379</strain>
    </source>
</reference>
<sequence>MAIYHCNIKIISRGKGQTAVASSAYRSGTKLVNEETGEIHDFTRKSGIVYSEILLCENAPKEYENREILWNEVQKIEKAKNAQLAREVEVALPREMSREQQIECVRNYVKENFIKEGMCADFSLHDKGDGNPHAHIMLTTRPIKDTGEWGVKERKGYALDEHGERIPLLDENGEQKKDSRNRLQWKREMIQANDWNKREKAEIWRKAWADCCNAYLPKEQHIDHRSYERQGKSQIPTIHEGYVARQMENKQGEQSERCTINREIKELNEKLLPIEEQIKRVQGEQELTLCFMNVRQAREIIHNTDEYTTDDSDLQKAMVKMEQAEENIYKVLNKSYLLPNKNQEVLLQMKDFVEYTKAEVEKLLFEIQNQEILFDVESAIKELHSYYMEYVKATIGEMNYKEYHANPKYEKNVEQIKELVKSYQEQNRYLEQLKHQQQGLKFYQRKEKVEIRNNIDTIKEEIEKIQLRLDEKGVKDVSRADFIIKDNLYKAKEEKALEMDSKALKPMLQQQREVAKEKFLALAKQVPVLHRSTVLNGIRALRKPCDDFTIMEQMKAEKRANQALESALETLVGRERTLEKKENDTMIRAREQGMER</sequence>
<comment type="caution">
    <text evidence="5">The sequence shown here is derived from an EMBL/GenBank/DDBJ whole genome shotgun (WGS) entry which is preliminary data.</text>
</comment>
<proteinExistence type="inferred from homology"/>
<evidence type="ECO:0000256" key="2">
    <source>
        <dbReference type="ARBA" id="ARBA00022971"/>
    </source>
</evidence>
<evidence type="ECO:0000256" key="3">
    <source>
        <dbReference type="SAM" id="Coils"/>
    </source>
</evidence>
<evidence type="ECO:0000256" key="1">
    <source>
        <dbReference type="ARBA" id="ARBA00010873"/>
    </source>
</evidence>
<accession>A0A9D9N6L9</accession>
<feature type="domain" description="MobA/MobL protein" evidence="4">
    <location>
        <begin position="18"/>
        <end position="250"/>
    </location>
</feature>
<dbReference type="EMBL" id="JADIML010000023">
    <property type="protein sequence ID" value="MBO8462451.1"/>
    <property type="molecule type" value="Genomic_DNA"/>
</dbReference>
<keyword evidence="2" id="KW-0184">Conjugation</keyword>
<dbReference type="Proteomes" id="UP000823618">
    <property type="component" value="Unassembled WGS sequence"/>
</dbReference>
<comment type="similarity">
    <text evidence="1">Belongs to the MobA/MobL family.</text>
</comment>
<gene>
    <name evidence="5" type="ORF">IAC13_00800</name>
</gene>
<evidence type="ECO:0000313" key="5">
    <source>
        <dbReference type="EMBL" id="MBO8462451.1"/>
    </source>
</evidence>
<feature type="coiled-coil region" evidence="3">
    <location>
        <begin position="554"/>
        <end position="581"/>
    </location>
</feature>
<dbReference type="AlphaFoldDB" id="A0A9D9N6L9"/>
<feature type="coiled-coil region" evidence="3">
    <location>
        <begin position="406"/>
        <end position="475"/>
    </location>
</feature>
<dbReference type="Gene3D" id="3.30.930.30">
    <property type="match status" value="1"/>
</dbReference>
<evidence type="ECO:0000259" key="4">
    <source>
        <dbReference type="Pfam" id="PF03389"/>
    </source>
</evidence>